<dbReference type="RefSeq" id="WP_094661964.1">
    <property type="nucleotide sequence ID" value="NZ_MWWV01000002.1"/>
</dbReference>
<keyword evidence="2" id="KW-0964">Secreted</keyword>
<feature type="signal peptide" evidence="6">
    <location>
        <begin position="1"/>
        <end position="30"/>
    </location>
</feature>
<dbReference type="InterPro" id="IPR026466">
    <property type="entry name" value="Fim_isopep_form_D2_dom"/>
</dbReference>
<dbReference type="Pfam" id="PF00746">
    <property type="entry name" value="Gram_pos_anchor"/>
    <property type="match status" value="1"/>
</dbReference>
<dbReference type="Gene3D" id="2.60.40.740">
    <property type="match status" value="1"/>
</dbReference>
<dbReference type="Gene3D" id="2.60.40.10">
    <property type="entry name" value="Immunoglobulins"/>
    <property type="match status" value="1"/>
</dbReference>
<feature type="transmembrane region" description="Helical" evidence="5">
    <location>
        <begin position="525"/>
        <end position="544"/>
    </location>
</feature>
<organism evidence="9 10">
    <name type="scientific">Bifidobacterium tissieri</name>
    <dbReference type="NCBI Taxonomy" id="1630162"/>
    <lineage>
        <taxon>Bacteria</taxon>
        <taxon>Bacillati</taxon>
        <taxon>Actinomycetota</taxon>
        <taxon>Actinomycetes</taxon>
        <taxon>Bifidobacteriales</taxon>
        <taxon>Bifidobacteriaceae</taxon>
        <taxon>Bifidobacterium</taxon>
    </lineage>
</organism>
<dbReference type="AlphaFoldDB" id="A0A261FJY9"/>
<dbReference type="GO" id="GO:0005975">
    <property type="term" value="P:carbohydrate metabolic process"/>
    <property type="evidence" value="ECO:0007669"/>
    <property type="project" value="UniProtKB-ARBA"/>
</dbReference>
<evidence type="ECO:0000256" key="1">
    <source>
        <dbReference type="ARBA" id="ARBA00022512"/>
    </source>
</evidence>
<evidence type="ECO:0000256" key="2">
    <source>
        <dbReference type="ARBA" id="ARBA00022525"/>
    </source>
</evidence>
<dbReference type="EMBL" id="MWWV01000002">
    <property type="protein sequence ID" value="OZG59136.1"/>
    <property type="molecule type" value="Genomic_DNA"/>
</dbReference>
<proteinExistence type="predicted"/>
<keyword evidence="5" id="KW-1133">Transmembrane helix</keyword>
<dbReference type="Pfam" id="PF17802">
    <property type="entry name" value="SpaA"/>
    <property type="match status" value="1"/>
</dbReference>
<evidence type="ECO:0000259" key="8">
    <source>
        <dbReference type="Pfam" id="PF17802"/>
    </source>
</evidence>
<keyword evidence="5" id="KW-0472">Membrane</keyword>
<keyword evidence="4" id="KW-0572">Peptidoglycan-anchor</keyword>
<keyword evidence="1" id="KW-0134">Cell wall</keyword>
<evidence type="ECO:0000256" key="5">
    <source>
        <dbReference type="SAM" id="Phobius"/>
    </source>
</evidence>
<evidence type="ECO:0000313" key="10">
    <source>
        <dbReference type="Proteomes" id="UP000216444"/>
    </source>
</evidence>
<sequence>MKKIGKAVFGLIAAVAMLFTGLIAPVTAMAAGEYSITIGTQTKPVTKDHTFEAYQVFAGDLSEKGNDVTLSNISWGNGVKGSELLAALKQDATLGATFTSANGAADVAAALTADNAAAFAKVAAAHLTETTSGTGAYDEGAKTYTISGLDAGYYLVKDKDDSLGDKTEAYTEFILQVVKSVTVEPKADVPTVEKKVWDTNDSATDDKDANDDKWSDSADHDINDTVAFQLTGSLPSNYDAYTTYAYTFTDTLSKGLTLDQDSIKVYAVKGAGDAQTRTEIKKLAADSADKDGYTVATAAYEGTGDKYEGGTVLTLKFADLKQAAAADAANTPAIDKDTRIVVEYNATLNENAVIGSAGNPNKVDLTFSNNPNGEGEGKTPEDVVTVFTFKIVANKVDENNEALEGAGFTLYKFNKDSSKYEAVGEEIKGDTMTQFNFSGLDAGQYKLEETTTPAGYNTWEGLEFKIVAEHDATADDPQLKTLKFTDLNGKEINDFTVDTNKDGGSIDVVNKKGSNLPETGGIGTTILYVAGAVCVAAAGLWFGLRRRNASR</sequence>
<evidence type="ECO:0000256" key="4">
    <source>
        <dbReference type="ARBA" id="ARBA00023088"/>
    </source>
</evidence>
<dbReference type="InterPro" id="IPR013783">
    <property type="entry name" value="Ig-like_fold"/>
</dbReference>
<dbReference type="InterPro" id="IPR041033">
    <property type="entry name" value="SpaA_PFL_dom_1"/>
</dbReference>
<accession>A0A261FJY9</accession>
<evidence type="ECO:0000256" key="6">
    <source>
        <dbReference type="SAM" id="SignalP"/>
    </source>
</evidence>
<evidence type="ECO:0000256" key="3">
    <source>
        <dbReference type="ARBA" id="ARBA00022729"/>
    </source>
</evidence>
<evidence type="ECO:0000313" key="9">
    <source>
        <dbReference type="EMBL" id="OZG59136.1"/>
    </source>
</evidence>
<gene>
    <name evidence="9" type="ORF">BTIS_0289</name>
</gene>
<reference evidence="9 10" key="1">
    <citation type="journal article" date="2017" name="BMC Genomics">
        <title>Comparative genomic and phylogenomic analyses of the Bifidobacteriaceae family.</title>
        <authorList>
            <person name="Lugli G.A."/>
            <person name="Milani C."/>
            <person name="Turroni F."/>
            <person name="Duranti S."/>
            <person name="Mancabelli L."/>
            <person name="Mangifesta M."/>
            <person name="Ferrario C."/>
            <person name="Modesto M."/>
            <person name="Mattarelli P."/>
            <person name="Jiri K."/>
            <person name="van Sinderen D."/>
            <person name="Ventura M."/>
        </authorList>
    </citation>
    <scope>NUCLEOTIDE SEQUENCE [LARGE SCALE GENOMIC DNA]</scope>
    <source>
        <strain evidence="9 10">DSM 100201</strain>
    </source>
</reference>
<dbReference type="NCBIfam" id="TIGR04226">
    <property type="entry name" value="RrgB_K2N_iso_D2"/>
    <property type="match status" value="1"/>
</dbReference>
<comment type="caution">
    <text evidence="9">The sequence shown here is derived from an EMBL/GenBank/DDBJ whole genome shotgun (WGS) entry which is preliminary data.</text>
</comment>
<protein>
    <submittedName>
        <fullName evidence="9">Fimbrial protein</fullName>
    </submittedName>
</protein>
<dbReference type="NCBIfam" id="TIGR01167">
    <property type="entry name" value="LPXTG_anchor"/>
    <property type="match status" value="1"/>
</dbReference>
<feature type="domain" description="Gram-positive cocci surface proteins LPxTG" evidence="7">
    <location>
        <begin position="509"/>
        <end position="548"/>
    </location>
</feature>
<feature type="domain" description="SpaA-like prealbumin fold" evidence="8">
    <location>
        <begin position="391"/>
        <end position="470"/>
    </location>
</feature>
<keyword evidence="10" id="KW-1185">Reference proteome</keyword>
<feature type="chain" id="PRO_5012492331" evidence="6">
    <location>
        <begin position="31"/>
        <end position="551"/>
    </location>
</feature>
<name>A0A261FJY9_9BIFI</name>
<evidence type="ECO:0000259" key="7">
    <source>
        <dbReference type="Pfam" id="PF00746"/>
    </source>
</evidence>
<keyword evidence="3 6" id="KW-0732">Signal</keyword>
<dbReference type="Proteomes" id="UP000216444">
    <property type="component" value="Unassembled WGS sequence"/>
</dbReference>
<keyword evidence="5" id="KW-0812">Transmembrane</keyword>
<dbReference type="InterPro" id="IPR019931">
    <property type="entry name" value="LPXTG_anchor"/>
</dbReference>